<proteinExistence type="predicted"/>
<comment type="caution">
    <text evidence="1">The sequence shown here is derived from an EMBL/GenBank/DDBJ whole genome shotgun (WGS) entry which is preliminary data.</text>
</comment>
<sequence>MGSGGEEVDGKRRENAGKRRENKKIEGGINAGSSKENEKEERIEREEKTGEKGKEKDAEDVDYLAELTLKVSQEMSFLPCHWQSAFTPGHVISLAGRCVNDISLVRYGFVPQRDDESEAQRDFPPCQSHSTGFSTPPDPSSIPIRPLGHLLVFYFLSSL</sequence>
<gene>
    <name evidence="1" type="ORF">KUCAC02_016355</name>
</gene>
<evidence type="ECO:0000313" key="2">
    <source>
        <dbReference type="Proteomes" id="UP001057452"/>
    </source>
</evidence>
<accession>A0ACB9Y2A9</accession>
<protein>
    <submittedName>
        <fullName evidence="1">Uncharacterized protein</fullName>
    </submittedName>
</protein>
<name>A0ACB9Y2A9_CHAAC</name>
<reference evidence="1" key="1">
    <citation type="submission" date="2022-05" db="EMBL/GenBank/DDBJ databases">
        <title>Chromosome-level genome of Chaenocephalus aceratus.</title>
        <authorList>
            <person name="Park H."/>
        </authorList>
    </citation>
    <scope>NUCLEOTIDE SEQUENCE</scope>
    <source>
        <strain evidence="1">KU_202001</strain>
    </source>
</reference>
<dbReference type="Proteomes" id="UP001057452">
    <property type="component" value="Chromosome 1"/>
</dbReference>
<organism evidence="1 2">
    <name type="scientific">Chaenocephalus aceratus</name>
    <name type="common">Blackfin icefish</name>
    <name type="synonym">Chaenichthys aceratus</name>
    <dbReference type="NCBI Taxonomy" id="36190"/>
    <lineage>
        <taxon>Eukaryota</taxon>
        <taxon>Metazoa</taxon>
        <taxon>Chordata</taxon>
        <taxon>Craniata</taxon>
        <taxon>Vertebrata</taxon>
        <taxon>Euteleostomi</taxon>
        <taxon>Actinopterygii</taxon>
        <taxon>Neopterygii</taxon>
        <taxon>Teleostei</taxon>
        <taxon>Neoteleostei</taxon>
        <taxon>Acanthomorphata</taxon>
        <taxon>Eupercaria</taxon>
        <taxon>Perciformes</taxon>
        <taxon>Notothenioidei</taxon>
        <taxon>Channichthyidae</taxon>
        <taxon>Chaenocephalus</taxon>
    </lineage>
</organism>
<evidence type="ECO:0000313" key="1">
    <source>
        <dbReference type="EMBL" id="KAI4833456.1"/>
    </source>
</evidence>
<keyword evidence="2" id="KW-1185">Reference proteome</keyword>
<dbReference type="EMBL" id="CM043785">
    <property type="protein sequence ID" value="KAI4833456.1"/>
    <property type="molecule type" value="Genomic_DNA"/>
</dbReference>